<name>A0A1Y4SUH1_9FIRM</name>
<proteinExistence type="predicted"/>
<dbReference type="AlphaFoldDB" id="A0A1Y4SUH1"/>
<dbReference type="Gene3D" id="3.40.140.30">
    <property type="entry name" value="Hypothetical protein TM1506"/>
    <property type="match status" value="1"/>
</dbReference>
<comment type="caution">
    <text evidence="1">The sequence shown here is derived from an EMBL/GenBank/DDBJ whole genome shotgun (WGS) entry which is preliminary data.</text>
</comment>
<evidence type="ECO:0000313" key="1">
    <source>
        <dbReference type="EMBL" id="OUQ33565.1"/>
    </source>
</evidence>
<dbReference type="OrthoDB" id="9815422at2"/>
<reference evidence="1 2" key="1">
    <citation type="journal article" date="2018" name="BMC Genomics">
        <title>Whole genome sequencing and function prediction of 133 gut anaerobes isolated from chicken caecum in pure cultures.</title>
        <authorList>
            <person name="Medvecky M."/>
            <person name="Cejkova D."/>
            <person name="Polansky O."/>
            <person name="Karasova D."/>
            <person name="Kubasova T."/>
            <person name="Cizek A."/>
            <person name="Rychlik I."/>
        </authorList>
    </citation>
    <scope>NUCLEOTIDE SEQUENCE [LARGE SCALE GENOMIC DNA]</scope>
    <source>
        <strain evidence="1 2">An13</strain>
    </source>
</reference>
<protein>
    <recommendedName>
        <fullName evidence="3">DUF1893 domain-containing protein</fullName>
    </recommendedName>
</protein>
<evidence type="ECO:0000313" key="2">
    <source>
        <dbReference type="Proteomes" id="UP000195305"/>
    </source>
</evidence>
<dbReference type="EMBL" id="NFLJ01000028">
    <property type="protein sequence ID" value="OUQ33565.1"/>
    <property type="molecule type" value="Genomic_DNA"/>
</dbReference>
<accession>A0A1Y4SUH1</accession>
<dbReference type="RefSeq" id="WP_087243615.1">
    <property type="nucleotide sequence ID" value="NZ_NFLJ01000028.1"/>
</dbReference>
<dbReference type="InterPro" id="IPR016193">
    <property type="entry name" value="Cytidine_deaminase-like"/>
</dbReference>
<dbReference type="SUPFAM" id="SSF53927">
    <property type="entry name" value="Cytidine deaminase-like"/>
    <property type="match status" value="1"/>
</dbReference>
<dbReference type="InterPro" id="IPR037081">
    <property type="entry name" value="Hyp_TM1506"/>
</dbReference>
<keyword evidence="2" id="KW-1185">Reference proteome</keyword>
<sequence>MKLQQLQKKLNEEGLSLIADRQGELYTSKLHGIGPIINPMKEDIYYFEDAIVVDKVIGKATAMLLILSKVKYIYAYVLSEKAKEILEYYHISYDCEKVVPYIINRTHDGMCPMEKTVYDMNDLDEAFIALKHKQSELMKQ</sequence>
<organism evidence="1 2">
    <name type="scientific">Massilimicrobiota timonensis</name>
    <dbReference type="NCBI Taxonomy" id="1776392"/>
    <lineage>
        <taxon>Bacteria</taxon>
        <taxon>Bacillati</taxon>
        <taxon>Bacillota</taxon>
        <taxon>Erysipelotrichia</taxon>
        <taxon>Erysipelotrichales</taxon>
        <taxon>Erysipelotrichaceae</taxon>
        <taxon>Massilimicrobiota</taxon>
    </lineage>
</organism>
<dbReference type="GO" id="GO:0003824">
    <property type="term" value="F:catalytic activity"/>
    <property type="evidence" value="ECO:0007669"/>
    <property type="project" value="InterPro"/>
</dbReference>
<dbReference type="Proteomes" id="UP000195305">
    <property type="component" value="Unassembled WGS sequence"/>
</dbReference>
<dbReference type="InterPro" id="IPR015067">
    <property type="entry name" value="DUF1893_TM1506-like"/>
</dbReference>
<gene>
    <name evidence="1" type="ORF">B5E75_09680</name>
</gene>
<dbReference type="Pfam" id="PF08973">
    <property type="entry name" value="TM1506"/>
    <property type="match status" value="1"/>
</dbReference>
<evidence type="ECO:0008006" key="3">
    <source>
        <dbReference type="Google" id="ProtNLM"/>
    </source>
</evidence>